<dbReference type="InterPro" id="IPR050823">
    <property type="entry name" value="Plant_Ser_Thr_Prot_Kinase"/>
</dbReference>
<accession>A0AAV3QWH2</accession>
<feature type="domain" description="Protein kinase" evidence="2">
    <location>
        <begin position="148"/>
        <end position="433"/>
    </location>
</feature>
<evidence type="ECO:0000256" key="1">
    <source>
        <dbReference type="PROSITE-ProRule" id="PRU10141"/>
    </source>
</evidence>
<dbReference type="Proteomes" id="UP001454036">
    <property type="component" value="Unassembled WGS sequence"/>
</dbReference>
<dbReference type="InterPro" id="IPR000719">
    <property type="entry name" value="Prot_kinase_dom"/>
</dbReference>
<dbReference type="SUPFAM" id="SSF56112">
    <property type="entry name" value="Protein kinase-like (PK-like)"/>
    <property type="match status" value="1"/>
</dbReference>
<dbReference type="FunFam" id="1.10.510.10:FF:000095">
    <property type="entry name" value="protein STRUBBELIG-RECEPTOR FAMILY 8"/>
    <property type="match status" value="1"/>
</dbReference>
<dbReference type="GO" id="GO:0005524">
    <property type="term" value="F:ATP binding"/>
    <property type="evidence" value="ECO:0007669"/>
    <property type="project" value="UniProtKB-UniRule"/>
</dbReference>
<comment type="caution">
    <text evidence="3">The sequence shown here is derived from an EMBL/GenBank/DDBJ whole genome shotgun (WGS) entry which is preliminary data.</text>
</comment>
<evidence type="ECO:0000313" key="3">
    <source>
        <dbReference type="EMBL" id="GAA0167383.1"/>
    </source>
</evidence>
<gene>
    <name evidence="3" type="ORF">LIER_22328</name>
</gene>
<protein>
    <recommendedName>
        <fullName evidence="2">Protein kinase domain-containing protein</fullName>
    </recommendedName>
</protein>
<dbReference type="PROSITE" id="PS00107">
    <property type="entry name" value="PROTEIN_KINASE_ATP"/>
    <property type="match status" value="1"/>
</dbReference>
<dbReference type="InterPro" id="IPR017441">
    <property type="entry name" value="Protein_kinase_ATP_BS"/>
</dbReference>
<name>A0AAV3QWH2_LITER</name>
<organism evidence="3 4">
    <name type="scientific">Lithospermum erythrorhizon</name>
    <name type="common">Purple gromwell</name>
    <name type="synonym">Lithospermum officinale var. erythrorhizon</name>
    <dbReference type="NCBI Taxonomy" id="34254"/>
    <lineage>
        <taxon>Eukaryota</taxon>
        <taxon>Viridiplantae</taxon>
        <taxon>Streptophyta</taxon>
        <taxon>Embryophyta</taxon>
        <taxon>Tracheophyta</taxon>
        <taxon>Spermatophyta</taxon>
        <taxon>Magnoliopsida</taxon>
        <taxon>eudicotyledons</taxon>
        <taxon>Gunneridae</taxon>
        <taxon>Pentapetalae</taxon>
        <taxon>asterids</taxon>
        <taxon>lamiids</taxon>
        <taxon>Boraginales</taxon>
        <taxon>Boraginaceae</taxon>
        <taxon>Boraginoideae</taxon>
        <taxon>Lithospermeae</taxon>
        <taxon>Lithospermum</taxon>
    </lineage>
</organism>
<dbReference type="PANTHER" id="PTHR45621">
    <property type="entry name" value="OS01G0588500 PROTEIN-RELATED"/>
    <property type="match status" value="1"/>
</dbReference>
<evidence type="ECO:0000313" key="4">
    <source>
        <dbReference type="Proteomes" id="UP001454036"/>
    </source>
</evidence>
<proteinExistence type="predicted"/>
<evidence type="ECO:0000259" key="2">
    <source>
        <dbReference type="PROSITE" id="PS50011"/>
    </source>
</evidence>
<dbReference type="Pfam" id="PF00069">
    <property type="entry name" value="Pkinase"/>
    <property type="match status" value="1"/>
</dbReference>
<keyword evidence="1" id="KW-0547">Nucleotide-binding</keyword>
<keyword evidence="1" id="KW-0067">ATP-binding</keyword>
<reference evidence="3 4" key="1">
    <citation type="submission" date="2024-01" db="EMBL/GenBank/DDBJ databases">
        <title>The complete chloroplast genome sequence of Lithospermum erythrorhizon: insights into the phylogenetic relationship among Boraginaceae species and the maternal lineages of purple gromwells.</title>
        <authorList>
            <person name="Okada T."/>
            <person name="Watanabe K."/>
        </authorList>
    </citation>
    <scope>NUCLEOTIDE SEQUENCE [LARGE SCALE GENOMIC DNA]</scope>
</reference>
<dbReference type="AlphaFoldDB" id="A0AAV3QWH2"/>
<feature type="binding site" evidence="1">
    <location>
        <position position="176"/>
    </location>
    <ligand>
        <name>ATP</name>
        <dbReference type="ChEBI" id="CHEBI:30616"/>
    </ligand>
</feature>
<dbReference type="InterPro" id="IPR011009">
    <property type="entry name" value="Kinase-like_dom_sf"/>
</dbReference>
<keyword evidence="4" id="KW-1185">Reference proteome</keyword>
<dbReference type="Gene3D" id="1.10.510.10">
    <property type="entry name" value="Transferase(Phosphotransferase) domain 1"/>
    <property type="match status" value="1"/>
</dbReference>
<dbReference type="EMBL" id="BAABME010006074">
    <property type="protein sequence ID" value="GAA0167383.1"/>
    <property type="molecule type" value="Genomic_DNA"/>
</dbReference>
<dbReference type="GO" id="GO:0004672">
    <property type="term" value="F:protein kinase activity"/>
    <property type="evidence" value="ECO:0007669"/>
    <property type="project" value="InterPro"/>
</dbReference>
<dbReference type="Gene3D" id="3.30.200.20">
    <property type="entry name" value="Phosphorylase Kinase, domain 1"/>
    <property type="match status" value="1"/>
</dbReference>
<sequence>MSQIVANLEFALEKQLSISQIPAADDVESNRQFQLFLQQDDEKENESSIIRTTGWKAFHMAKNVIFLGKICPGWKTCISYAKWAWSWLRGCFVKRKEAPVNPKTYHDVSLPTEADTDIISIPRAREILSEPNFRIFSFSQLKQAKKNLSSDSYIGEGGFGKVYKGWLPKTGLIAIKIWNGDHIIQGLEEWKAEVNIHGALSHPNLVKVLGYCQNDKELLIVYEYMSKGSLYNHLFCRGTFMIQPLSWEIRLKILIGAARSLAFLHSSDKNIVFRDFKTSNILLDEFFNAKLSGSGLAKSGPSADESHGKTWVMGTFGYIDPEYYRTGQFNTKCEVYAFGVVTVEMITGLWVMDSTRPDGQQNLIHWIKPHLSSIKSLEPMMDSQLNGKYSRKAALIVAQTALACLEDEPKRRPSMKEVLNSLDAIPGLFYPQIPQVLPI</sequence>
<dbReference type="PROSITE" id="PS50011">
    <property type="entry name" value="PROTEIN_KINASE_DOM"/>
    <property type="match status" value="1"/>
</dbReference>